<dbReference type="EMBL" id="JAKELL010000062">
    <property type="protein sequence ID" value="KAH8985570.1"/>
    <property type="molecule type" value="Genomic_DNA"/>
</dbReference>
<organism evidence="2 3">
    <name type="scientific">Lactarius akahatsu</name>
    <dbReference type="NCBI Taxonomy" id="416441"/>
    <lineage>
        <taxon>Eukaryota</taxon>
        <taxon>Fungi</taxon>
        <taxon>Dikarya</taxon>
        <taxon>Basidiomycota</taxon>
        <taxon>Agaricomycotina</taxon>
        <taxon>Agaricomycetes</taxon>
        <taxon>Russulales</taxon>
        <taxon>Russulaceae</taxon>
        <taxon>Lactarius</taxon>
    </lineage>
</organism>
<feature type="compositionally biased region" description="Acidic residues" evidence="1">
    <location>
        <begin position="329"/>
        <end position="344"/>
    </location>
</feature>
<dbReference type="Proteomes" id="UP001201163">
    <property type="component" value="Unassembled WGS sequence"/>
</dbReference>
<reference evidence="2" key="1">
    <citation type="submission" date="2022-01" db="EMBL/GenBank/DDBJ databases">
        <title>Comparative genomics reveals a dynamic genome evolution in the ectomycorrhizal milk-cap (Lactarius) mushrooms.</title>
        <authorList>
            <consortium name="DOE Joint Genome Institute"/>
            <person name="Lebreton A."/>
            <person name="Tang N."/>
            <person name="Kuo A."/>
            <person name="LaButti K."/>
            <person name="Drula E."/>
            <person name="Barry K."/>
            <person name="Clum A."/>
            <person name="Lipzen A."/>
            <person name="Mousain D."/>
            <person name="Ng V."/>
            <person name="Wang R."/>
            <person name="Wang X."/>
            <person name="Dai Y."/>
            <person name="Henrissat B."/>
            <person name="Grigoriev I.V."/>
            <person name="Guerin-Laguette A."/>
            <person name="Yu F."/>
            <person name="Martin F.M."/>
        </authorList>
    </citation>
    <scope>NUCLEOTIDE SEQUENCE</scope>
    <source>
        <strain evidence="2">QP</strain>
    </source>
</reference>
<feature type="region of interest" description="Disordered" evidence="1">
    <location>
        <begin position="319"/>
        <end position="368"/>
    </location>
</feature>
<protein>
    <submittedName>
        <fullName evidence="2">Uncharacterized protein</fullName>
    </submittedName>
</protein>
<keyword evidence="3" id="KW-1185">Reference proteome</keyword>
<comment type="caution">
    <text evidence="2">The sequence shown here is derived from an EMBL/GenBank/DDBJ whole genome shotgun (WGS) entry which is preliminary data.</text>
</comment>
<sequence length="368" mass="39968">MDGTQSVLQSVEIALSSLVGCAAARPAPDAAAMRVWQATAPQYPRSTALLFQEARLWRSPIRPHHPSQQTPIFPKEKRSPLPDLLTGNAHTIQARDRAICSRTLGYDRAVPMKRTMVHMNQMPSANVPLIPALVPLLESLSGHGSGQILMTYVSRSLVILNCNLSKVLAHEDDWVLGAVRLVTADDHVQRLGVRGREIPNAIGLTLPSINSALPPQKVAKIPSRFRPPGAAISETVGRQGHKRVYLGIQFALYNAARPVSRPPLFNSKVHQVPTYHRYIISDPMYPRGIVATSTRQPPGNTCLALFPTRFLHDDRDVWPQHAVPTGAGVDDENDRDGSGDEDDHDGGGAGDGNCDEGGGREGDGDDIM</sequence>
<name>A0AAD4LBF8_9AGAM</name>
<proteinExistence type="predicted"/>
<evidence type="ECO:0000313" key="3">
    <source>
        <dbReference type="Proteomes" id="UP001201163"/>
    </source>
</evidence>
<evidence type="ECO:0000256" key="1">
    <source>
        <dbReference type="SAM" id="MobiDB-lite"/>
    </source>
</evidence>
<accession>A0AAD4LBF8</accession>
<gene>
    <name evidence="2" type="ORF">EDB92DRAFT_1818626</name>
</gene>
<dbReference type="AlphaFoldDB" id="A0AAD4LBF8"/>
<evidence type="ECO:0000313" key="2">
    <source>
        <dbReference type="EMBL" id="KAH8985570.1"/>
    </source>
</evidence>